<accession>A0ABY9UIK7</accession>
<sequence length="63" mass="6817">MSPPSLPCATARARTSSTWVRAPFGDTAPRNTAAAFRAANSRPRSDDPAWQWIGVRCGKASER</sequence>
<keyword evidence="2" id="KW-1185">Reference proteome</keyword>
<gene>
    <name evidence="1" type="ORF">RI060_37460</name>
</gene>
<reference evidence="1 2" key="1">
    <citation type="submission" date="2023-09" db="EMBL/GenBank/DDBJ databases">
        <title>The genome sequence of Streptomyces anthocyanicus.</title>
        <authorList>
            <person name="Mo P."/>
        </authorList>
    </citation>
    <scope>NUCLEOTIDE SEQUENCE [LARGE SCALE GENOMIC DNA]</scope>
    <source>
        <strain evidence="1 2">JCM 4387</strain>
    </source>
</reference>
<name>A0ABY9UIK7_STRVL</name>
<evidence type="ECO:0000313" key="2">
    <source>
        <dbReference type="Proteomes" id="UP001249394"/>
    </source>
</evidence>
<protein>
    <submittedName>
        <fullName evidence="1">Uncharacterized protein</fullName>
    </submittedName>
</protein>
<dbReference type="EMBL" id="CP134213">
    <property type="protein sequence ID" value="WND22697.1"/>
    <property type="molecule type" value="Genomic_DNA"/>
</dbReference>
<proteinExistence type="predicted"/>
<dbReference type="Proteomes" id="UP001249394">
    <property type="component" value="Chromosome"/>
</dbReference>
<evidence type="ECO:0000313" key="1">
    <source>
        <dbReference type="EMBL" id="WND22697.1"/>
    </source>
</evidence>
<organism evidence="1 2">
    <name type="scientific">Streptomyces violaceus</name>
    <name type="common">Streptomyces venezuelae</name>
    <dbReference type="NCBI Taxonomy" id="1936"/>
    <lineage>
        <taxon>Bacteria</taxon>
        <taxon>Bacillati</taxon>
        <taxon>Actinomycetota</taxon>
        <taxon>Actinomycetes</taxon>
        <taxon>Kitasatosporales</taxon>
        <taxon>Streptomycetaceae</taxon>
        <taxon>Streptomyces</taxon>
    </lineage>
</organism>